<feature type="transmembrane region" description="Helical" evidence="1">
    <location>
        <begin position="39"/>
        <end position="57"/>
    </location>
</feature>
<sequence>MNHFINEFMEFIFGKRLKLVLLLIGILSFVAYINNVMQFGYAIFAAGLIFSAVYLSVHEKR</sequence>
<name>F2IGC7_FLUTR</name>
<keyword evidence="1" id="KW-0472">Membrane</keyword>
<proteinExistence type="predicted"/>
<protein>
    <submittedName>
        <fullName evidence="2">Uncharacterized protein</fullName>
    </submittedName>
</protein>
<dbReference type="STRING" id="755732.Fluta_3827"/>
<dbReference type="Proteomes" id="UP000007463">
    <property type="component" value="Chromosome"/>
</dbReference>
<accession>F2IGC7</accession>
<dbReference type="EMBL" id="CP002542">
    <property type="protein sequence ID" value="AEA45793.1"/>
    <property type="molecule type" value="Genomic_DNA"/>
</dbReference>
<keyword evidence="1" id="KW-1133">Transmembrane helix</keyword>
<feature type="transmembrane region" description="Helical" evidence="1">
    <location>
        <begin position="16"/>
        <end position="33"/>
    </location>
</feature>
<reference evidence="3" key="2">
    <citation type="submission" date="2011-02" db="EMBL/GenBank/DDBJ databases">
        <title>The complete genome of Fluviicola taffensis DSM 16823.</title>
        <authorList>
            <consortium name="US DOE Joint Genome Institute (JGI-PGF)"/>
            <person name="Lucas S."/>
            <person name="Copeland A."/>
            <person name="Lapidus A."/>
            <person name="Bruce D."/>
            <person name="Goodwin L."/>
            <person name="Pitluck S."/>
            <person name="Kyrpides N."/>
            <person name="Mavromatis K."/>
            <person name="Ivanova N."/>
            <person name="Mikhailova N."/>
            <person name="Pagani I."/>
            <person name="Chertkov O."/>
            <person name="Detter J.C."/>
            <person name="Han C."/>
            <person name="Tapia R."/>
            <person name="Land M."/>
            <person name="Hauser L."/>
            <person name="Markowitz V."/>
            <person name="Cheng J.-F."/>
            <person name="Hugenholtz P."/>
            <person name="Woyke T."/>
            <person name="Wu D."/>
            <person name="Tindall B."/>
            <person name="Pomrenke H.G."/>
            <person name="Brambilla E."/>
            <person name="Klenk H.-P."/>
            <person name="Eisen J.A."/>
        </authorList>
    </citation>
    <scope>NUCLEOTIDE SEQUENCE [LARGE SCALE GENOMIC DNA]</scope>
    <source>
        <strain evidence="3">DSM 16823 / RW262 / RW262</strain>
    </source>
</reference>
<evidence type="ECO:0000313" key="3">
    <source>
        <dbReference type="Proteomes" id="UP000007463"/>
    </source>
</evidence>
<evidence type="ECO:0000313" key="2">
    <source>
        <dbReference type="EMBL" id="AEA45793.1"/>
    </source>
</evidence>
<dbReference type="KEGG" id="fte:Fluta_3827"/>
<gene>
    <name evidence="2" type="ordered locus">Fluta_3827</name>
</gene>
<keyword evidence="1" id="KW-0812">Transmembrane</keyword>
<keyword evidence="3" id="KW-1185">Reference proteome</keyword>
<dbReference type="HOGENOM" id="CLU_2915793_0_0_10"/>
<dbReference type="AlphaFoldDB" id="F2IGC7"/>
<evidence type="ECO:0000256" key="1">
    <source>
        <dbReference type="SAM" id="Phobius"/>
    </source>
</evidence>
<organism evidence="2 3">
    <name type="scientific">Fluviicola taffensis (strain DSM 16823 / NCIMB 13979 / RW262)</name>
    <dbReference type="NCBI Taxonomy" id="755732"/>
    <lineage>
        <taxon>Bacteria</taxon>
        <taxon>Pseudomonadati</taxon>
        <taxon>Bacteroidota</taxon>
        <taxon>Flavobacteriia</taxon>
        <taxon>Flavobacteriales</taxon>
        <taxon>Crocinitomicaceae</taxon>
        <taxon>Fluviicola</taxon>
    </lineage>
</organism>
<reference evidence="2 3" key="1">
    <citation type="journal article" date="2011" name="Stand. Genomic Sci.">
        <title>Complete genome sequence of the gliding freshwater bacterium Fluviicola taffensis type strain (RW262).</title>
        <authorList>
            <person name="Woyke T."/>
            <person name="Chertkov O."/>
            <person name="Lapidus A."/>
            <person name="Nolan M."/>
            <person name="Lucas S."/>
            <person name="Del Rio T.G."/>
            <person name="Tice H."/>
            <person name="Cheng J.F."/>
            <person name="Tapia R."/>
            <person name="Han C."/>
            <person name="Goodwin L."/>
            <person name="Pitluck S."/>
            <person name="Liolios K."/>
            <person name="Pagani I."/>
            <person name="Ivanova N."/>
            <person name="Huntemann M."/>
            <person name="Mavromatis K."/>
            <person name="Mikhailova N."/>
            <person name="Pati A."/>
            <person name="Chen A."/>
            <person name="Palaniappan K."/>
            <person name="Land M."/>
            <person name="Hauser L."/>
            <person name="Brambilla E.M."/>
            <person name="Rohde M."/>
            <person name="Mwirichia R."/>
            <person name="Sikorski J."/>
            <person name="Tindall B.J."/>
            <person name="Goker M."/>
            <person name="Bristow J."/>
            <person name="Eisen J.A."/>
            <person name="Markowitz V."/>
            <person name="Hugenholtz P."/>
            <person name="Klenk H.P."/>
            <person name="Kyrpides N.C."/>
        </authorList>
    </citation>
    <scope>NUCLEOTIDE SEQUENCE [LARGE SCALE GENOMIC DNA]</scope>
    <source>
        <strain evidence="3">DSM 16823 / RW262 / RW262</strain>
    </source>
</reference>